<gene>
    <name evidence="2" type="ORF">TrVE_jg12138</name>
</gene>
<accession>A0A9W7C7Z8</accession>
<evidence type="ECO:0000313" key="2">
    <source>
        <dbReference type="EMBL" id="GMI04922.1"/>
    </source>
</evidence>
<organism evidence="2 3">
    <name type="scientific">Triparma verrucosa</name>
    <dbReference type="NCBI Taxonomy" id="1606542"/>
    <lineage>
        <taxon>Eukaryota</taxon>
        <taxon>Sar</taxon>
        <taxon>Stramenopiles</taxon>
        <taxon>Ochrophyta</taxon>
        <taxon>Bolidophyceae</taxon>
        <taxon>Parmales</taxon>
        <taxon>Triparmaceae</taxon>
        <taxon>Triparma</taxon>
    </lineage>
</organism>
<dbReference type="Proteomes" id="UP001165160">
    <property type="component" value="Unassembled WGS sequence"/>
</dbReference>
<protein>
    <submittedName>
        <fullName evidence="2">Uncharacterized protein</fullName>
    </submittedName>
</protein>
<comment type="caution">
    <text evidence="2">The sequence shown here is derived from an EMBL/GenBank/DDBJ whole genome shotgun (WGS) entry which is preliminary data.</text>
</comment>
<reference evidence="3" key="1">
    <citation type="journal article" date="2023" name="Commun. Biol.">
        <title>Genome analysis of Parmales, the sister group of diatoms, reveals the evolutionary specialization of diatoms from phago-mixotrophs to photoautotrophs.</title>
        <authorList>
            <person name="Ban H."/>
            <person name="Sato S."/>
            <person name="Yoshikawa S."/>
            <person name="Yamada K."/>
            <person name="Nakamura Y."/>
            <person name="Ichinomiya M."/>
            <person name="Sato N."/>
            <person name="Blanc-Mathieu R."/>
            <person name="Endo H."/>
            <person name="Kuwata A."/>
            <person name="Ogata H."/>
        </authorList>
    </citation>
    <scope>NUCLEOTIDE SEQUENCE [LARGE SCALE GENOMIC DNA]</scope>
    <source>
        <strain evidence="3">NIES 3699</strain>
    </source>
</reference>
<name>A0A9W7C7Z8_9STRA</name>
<feature type="coiled-coil region" evidence="1">
    <location>
        <begin position="26"/>
        <end position="85"/>
    </location>
</feature>
<dbReference type="EMBL" id="BRXX01000323">
    <property type="protein sequence ID" value="GMI04922.1"/>
    <property type="molecule type" value="Genomic_DNA"/>
</dbReference>
<dbReference type="AlphaFoldDB" id="A0A9W7C7Z8"/>
<keyword evidence="3" id="KW-1185">Reference proteome</keyword>
<sequence>MSETLPTLEEQVLTLTRQFQAQARATEKLTRDLEQVKAEAAESKKEVEQVKAEAAEEKKAAADTKKALETKVTQQGERIELLEGEMECL</sequence>
<keyword evidence="1" id="KW-0175">Coiled coil</keyword>
<evidence type="ECO:0000256" key="1">
    <source>
        <dbReference type="SAM" id="Coils"/>
    </source>
</evidence>
<evidence type="ECO:0000313" key="3">
    <source>
        <dbReference type="Proteomes" id="UP001165160"/>
    </source>
</evidence>
<proteinExistence type="predicted"/>